<dbReference type="GO" id="GO:0047355">
    <property type="term" value="F:CDP-glycerol glycerophosphotransferase activity"/>
    <property type="evidence" value="ECO:0007669"/>
    <property type="project" value="InterPro"/>
</dbReference>
<dbReference type="Proteomes" id="UP001242129">
    <property type="component" value="Unassembled WGS sequence"/>
</dbReference>
<sequence length="388" mass="44895">MSLKIFNNDSLIIDPIIFFEKIHHVFHTGENMTHGPSHLNFWLPYFTEVIENTLILVRNKDLYNWVLDFYPRWNVAYAKEYTDIDKLLPKFKQISHMYYSSNTGNTIHTLKYNEIIHVFLGHGDSDKSASAHKYFRVYDEVWVSGQAHIDRFKNAGFQVNEMIFRKVGRPALRSILSNNKKHWLERMELSFLYLPTWEGVYEESNYSSIHFSADLLKLVRSISPVASINAKLHPVTGSREIRFATLNEDLQEIFSSEDVQIADTSTAISTLLGKANIFICDISAVVSECLASDCPIFVYIPKDKDIIIAQSNMIYEDYCYTFSDLTELANLLDQVVLKNNDYLAEKRKIAIQYIISQTETENLTFEQLLLDISKKSAQKINLLSVNRQ</sequence>
<dbReference type="InterPro" id="IPR007554">
    <property type="entry name" value="Glycerophosphate_synth"/>
</dbReference>
<evidence type="ECO:0000313" key="1">
    <source>
        <dbReference type="EMBL" id="MDP1447132.1"/>
    </source>
</evidence>
<evidence type="ECO:0000313" key="2">
    <source>
        <dbReference type="Proteomes" id="UP001242129"/>
    </source>
</evidence>
<gene>
    <name evidence="1" type="ORF">Q8G51_04675</name>
</gene>
<comment type="caution">
    <text evidence="1">The sequence shown here is derived from an EMBL/GenBank/DDBJ whole genome shotgun (WGS) entry which is preliminary data.</text>
</comment>
<reference evidence="1" key="1">
    <citation type="submission" date="2023-07" db="EMBL/GenBank/DDBJ databases">
        <title>Dynamics of blaOXA-23 gene transmission in Acinetobacter spp. from contaminated veterinary surfaces.</title>
        <authorList>
            <person name="Moreira Da Silva J."/>
            <person name="Menezes J."/>
            <person name="Fernandes L."/>
            <person name="Marques C."/>
            <person name="Amaral A."/>
            <person name="Timofte D."/>
            <person name="Pomba C."/>
        </authorList>
    </citation>
    <scope>NUCLEOTIDE SEQUENCE</scope>
    <source>
        <strain evidence="1">CMVB11Z4A1</strain>
    </source>
</reference>
<dbReference type="RefSeq" id="WP_305157715.1">
    <property type="nucleotide sequence ID" value="NZ_JAUUUQ010000031.1"/>
</dbReference>
<dbReference type="GO" id="GO:0016020">
    <property type="term" value="C:membrane"/>
    <property type="evidence" value="ECO:0007669"/>
    <property type="project" value="InterPro"/>
</dbReference>
<dbReference type="Pfam" id="PF04464">
    <property type="entry name" value="Glyphos_transf"/>
    <property type="match status" value="1"/>
</dbReference>
<dbReference type="EMBL" id="JAUUUS010000031">
    <property type="protein sequence ID" value="MDP1447132.1"/>
    <property type="molecule type" value="Genomic_DNA"/>
</dbReference>
<dbReference type="InterPro" id="IPR043148">
    <property type="entry name" value="TagF_C"/>
</dbReference>
<organism evidence="1 2">
    <name type="scientific">Acinetobacter lwoffii</name>
    <dbReference type="NCBI Taxonomy" id="28090"/>
    <lineage>
        <taxon>Bacteria</taxon>
        <taxon>Pseudomonadati</taxon>
        <taxon>Pseudomonadota</taxon>
        <taxon>Gammaproteobacteria</taxon>
        <taxon>Moraxellales</taxon>
        <taxon>Moraxellaceae</taxon>
        <taxon>Acinetobacter</taxon>
    </lineage>
</organism>
<protein>
    <submittedName>
        <fullName evidence="1">CDP-glycerol glycerophosphotransferase family protein</fullName>
    </submittedName>
</protein>
<proteinExistence type="predicted"/>
<accession>A0AAW8AP34</accession>
<dbReference type="Gene3D" id="3.40.50.12580">
    <property type="match status" value="1"/>
</dbReference>
<dbReference type="AlphaFoldDB" id="A0AAW8AP34"/>
<name>A0AAW8AP34_ACILW</name>